<keyword evidence="2" id="KW-0805">Transcription regulation</keyword>
<dbReference type="Gene3D" id="3.40.190.10">
    <property type="entry name" value="Periplasmic binding protein-like II"/>
    <property type="match status" value="2"/>
</dbReference>
<dbReference type="InterPro" id="IPR036388">
    <property type="entry name" value="WH-like_DNA-bd_sf"/>
</dbReference>
<keyword evidence="7" id="KW-1185">Reference proteome</keyword>
<dbReference type="OrthoDB" id="79118at2"/>
<dbReference type="GO" id="GO:0003677">
    <property type="term" value="F:DNA binding"/>
    <property type="evidence" value="ECO:0007669"/>
    <property type="project" value="UniProtKB-KW"/>
</dbReference>
<dbReference type="PANTHER" id="PTHR30346:SF0">
    <property type="entry name" value="HCA OPERON TRANSCRIPTIONAL ACTIVATOR HCAR"/>
    <property type="match status" value="1"/>
</dbReference>
<evidence type="ECO:0000256" key="4">
    <source>
        <dbReference type="ARBA" id="ARBA00023163"/>
    </source>
</evidence>
<reference evidence="6 7" key="1">
    <citation type="submission" date="2019-03" db="EMBL/GenBank/DDBJ databases">
        <title>Draft genome sequences of novel Actinobacteria.</title>
        <authorList>
            <person name="Sahin N."/>
            <person name="Ay H."/>
            <person name="Saygin H."/>
        </authorList>
    </citation>
    <scope>NUCLEOTIDE SEQUENCE [LARGE SCALE GENOMIC DNA]</scope>
    <source>
        <strain evidence="6 7">DSM 41900</strain>
    </source>
</reference>
<comment type="caution">
    <text evidence="6">The sequence shown here is derived from an EMBL/GenBank/DDBJ whole genome shotgun (WGS) entry which is preliminary data.</text>
</comment>
<gene>
    <name evidence="6" type="ORF">E1283_19600</name>
</gene>
<dbReference type="EMBL" id="SMKI01000207">
    <property type="protein sequence ID" value="TDC73275.1"/>
    <property type="molecule type" value="Genomic_DNA"/>
</dbReference>
<dbReference type="SUPFAM" id="SSF46785">
    <property type="entry name" value="Winged helix' DNA-binding domain"/>
    <property type="match status" value="1"/>
</dbReference>
<evidence type="ECO:0000313" key="6">
    <source>
        <dbReference type="EMBL" id="TDC73275.1"/>
    </source>
</evidence>
<dbReference type="InterPro" id="IPR000847">
    <property type="entry name" value="LysR_HTH_N"/>
</dbReference>
<dbReference type="PROSITE" id="PS50931">
    <property type="entry name" value="HTH_LYSR"/>
    <property type="match status" value="1"/>
</dbReference>
<keyword evidence="4" id="KW-0804">Transcription</keyword>
<dbReference type="AlphaFoldDB" id="A0A4V2Y2M8"/>
<dbReference type="Proteomes" id="UP000295345">
    <property type="component" value="Unassembled WGS sequence"/>
</dbReference>
<dbReference type="GO" id="GO:0003700">
    <property type="term" value="F:DNA-binding transcription factor activity"/>
    <property type="evidence" value="ECO:0007669"/>
    <property type="project" value="InterPro"/>
</dbReference>
<dbReference type="InterPro" id="IPR005119">
    <property type="entry name" value="LysR_subst-bd"/>
</dbReference>
<accession>A0A4V2Y2M8</accession>
<dbReference type="PRINTS" id="PR00039">
    <property type="entry name" value="HTHLYSR"/>
</dbReference>
<dbReference type="PANTHER" id="PTHR30346">
    <property type="entry name" value="TRANSCRIPTIONAL DUAL REGULATOR HCAR-RELATED"/>
    <property type="match status" value="1"/>
</dbReference>
<proteinExistence type="inferred from homology"/>
<evidence type="ECO:0000313" key="7">
    <source>
        <dbReference type="Proteomes" id="UP000295345"/>
    </source>
</evidence>
<evidence type="ECO:0000256" key="1">
    <source>
        <dbReference type="ARBA" id="ARBA00009437"/>
    </source>
</evidence>
<evidence type="ECO:0000256" key="3">
    <source>
        <dbReference type="ARBA" id="ARBA00023125"/>
    </source>
</evidence>
<dbReference type="GO" id="GO:0032993">
    <property type="term" value="C:protein-DNA complex"/>
    <property type="evidence" value="ECO:0007669"/>
    <property type="project" value="TreeGrafter"/>
</dbReference>
<protein>
    <submittedName>
        <fullName evidence="6">LysR family transcriptional regulator</fullName>
    </submittedName>
</protein>
<dbReference type="Pfam" id="PF00126">
    <property type="entry name" value="HTH_1"/>
    <property type="match status" value="1"/>
</dbReference>
<dbReference type="InterPro" id="IPR036390">
    <property type="entry name" value="WH_DNA-bd_sf"/>
</dbReference>
<organism evidence="6 7">
    <name type="scientific">Streptomyces hainanensis</name>
    <dbReference type="NCBI Taxonomy" id="402648"/>
    <lineage>
        <taxon>Bacteria</taxon>
        <taxon>Bacillati</taxon>
        <taxon>Actinomycetota</taxon>
        <taxon>Actinomycetes</taxon>
        <taxon>Kitasatosporales</taxon>
        <taxon>Streptomycetaceae</taxon>
        <taxon>Streptomyces</taxon>
    </lineage>
</organism>
<feature type="domain" description="HTH lysR-type" evidence="5">
    <location>
        <begin position="1"/>
        <end position="58"/>
    </location>
</feature>
<dbReference type="FunFam" id="1.10.10.10:FF:000001">
    <property type="entry name" value="LysR family transcriptional regulator"/>
    <property type="match status" value="1"/>
</dbReference>
<sequence>MELRELRYLVAIAEEGNLGRAAKRLYVSQPTLSYALKSLESKLGVRLFDRHAGGVTATRAGGDVVIAARRAIREAERVTEVADSYRRGGVGPLRVGFEASGAGELIARSRAEFARRNPGVRVEPRRFDWGEEVAALRDGRADVAFVWLPADLTGMCAEVVHVESRVVGFPAAHPLAARERVTLEDVRDEPLTWTEHAPRAWVEWWAVVPRPDGSTPRWGPTNRNVEEMLEQVAAGAAICFAPAGMALYYARPDLAWVPLDGVEPMRVALAWPRDEETDAIREFGRVVRELAAEPPR</sequence>
<dbReference type="Pfam" id="PF03466">
    <property type="entry name" value="LysR_substrate"/>
    <property type="match status" value="1"/>
</dbReference>
<comment type="similarity">
    <text evidence="1">Belongs to the LysR transcriptional regulatory family.</text>
</comment>
<name>A0A4V2Y2M8_9ACTN</name>
<dbReference type="RefSeq" id="WP_132819398.1">
    <property type="nucleotide sequence ID" value="NZ_SMKI01000207.1"/>
</dbReference>
<dbReference type="Gene3D" id="1.10.10.10">
    <property type="entry name" value="Winged helix-like DNA-binding domain superfamily/Winged helix DNA-binding domain"/>
    <property type="match status" value="1"/>
</dbReference>
<dbReference type="SUPFAM" id="SSF53850">
    <property type="entry name" value="Periplasmic binding protein-like II"/>
    <property type="match status" value="1"/>
</dbReference>
<evidence type="ECO:0000259" key="5">
    <source>
        <dbReference type="PROSITE" id="PS50931"/>
    </source>
</evidence>
<evidence type="ECO:0000256" key="2">
    <source>
        <dbReference type="ARBA" id="ARBA00023015"/>
    </source>
</evidence>
<keyword evidence="3" id="KW-0238">DNA-binding</keyword>
<dbReference type="CDD" id="cd08414">
    <property type="entry name" value="PBP2_LTTR_aromatics_like"/>
    <property type="match status" value="1"/>
</dbReference>